<dbReference type="GeneID" id="37877559"/>
<name>A0A343TIC2_9EURY</name>
<dbReference type="Pfam" id="PF24038">
    <property type="entry name" value="DUF7347"/>
    <property type="match status" value="1"/>
</dbReference>
<proteinExistence type="predicted"/>
<evidence type="ECO:0000259" key="2">
    <source>
        <dbReference type="Pfam" id="PF24042"/>
    </source>
</evidence>
<reference evidence="4" key="1">
    <citation type="submission" date="2017-11" db="EMBL/GenBank/DDBJ databases">
        <title>Phenotypic and genomic properties of facultatively anaerobic sulfur-reducing natronoarchaea from hypersaline soda lakes.</title>
        <authorList>
            <person name="Sorokin D.Y."/>
            <person name="Kublanov I.V."/>
            <person name="Roman P."/>
            <person name="Sinninghe Damste J.S."/>
            <person name="Golyshin P.N."/>
            <person name="Rojo D."/>
            <person name="Ciordia S."/>
            <person name="Mena M.D.C."/>
            <person name="Ferrer M."/>
            <person name="Messina E."/>
            <person name="Smedile F."/>
            <person name="La Spada G."/>
            <person name="La Cono V."/>
            <person name="Yakimov M.M."/>
        </authorList>
    </citation>
    <scope>NUCLEOTIDE SEQUENCE [LARGE SCALE GENOMIC DNA]</scope>
    <source>
        <strain evidence="4">AArc-Sl</strain>
    </source>
</reference>
<dbReference type="RefSeq" id="WP_119816450.1">
    <property type="nucleotide sequence ID" value="NZ_CP025066.1"/>
</dbReference>
<dbReference type="CDD" id="cd00090">
    <property type="entry name" value="HTH_ARSR"/>
    <property type="match status" value="1"/>
</dbReference>
<dbReference type="Pfam" id="PF24042">
    <property type="entry name" value="DUF7351"/>
    <property type="match status" value="1"/>
</dbReference>
<accession>A0A343TIC2</accession>
<dbReference type="InterPro" id="IPR011991">
    <property type="entry name" value="ArsR-like_HTH"/>
</dbReference>
<feature type="domain" description="DUF7351" evidence="2">
    <location>
        <begin position="105"/>
        <end position="294"/>
    </location>
</feature>
<dbReference type="OrthoDB" id="8482at2157"/>
<sequence length="299" mass="33352">MSDPEFSEKADPEEAFTALADDNRIAILRALWEADGHEASFSQLRDAVGMRDSGQFNYHLDKLVGTFVAKTETGYELTEAGTWVNGAIERGSYTLEGSLEPITLDHPCRTCGDTRTLYYEGETVRIECETCPVKSQFALPPSVLIDVGRDEIPEVAGRYLRSMFQHLDNSFCWYCDGRVEVTVEPAVDPDEEPPEDAPDGLFEQVVDFPVVRYDCRRCGASPVGGLSQSLLDHPAVVAFHSEQDKTIDGHEIWEYAAIDTDRARIRSRDPFQAVVTYREDGETLSVVVDDSLSVVDVDR</sequence>
<evidence type="ECO:0000313" key="3">
    <source>
        <dbReference type="EMBL" id="AUX08844.1"/>
    </source>
</evidence>
<dbReference type="AlphaFoldDB" id="A0A343TIC2"/>
<dbReference type="SUPFAM" id="SSF46785">
    <property type="entry name" value="Winged helix' DNA-binding domain"/>
    <property type="match status" value="1"/>
</dbReference>
<organism evidence="3 4">
    <name type="scientific">Halalkaliarchaeum desulfuricum</name>
    <dbReference type="NCBI Taxonomy" id="2055893"/>
    <lineage>
        <taxon>Archaea</taxon>
        <taxon>Methanobacteriati</taxon>
        <taxon>Methanobacteriota</taxon>
        <taxon>Stenosarchaea group</taxon>
        <taxon>Halobacteria</taxon>
        <taxon>Halobacteriales</taxon>
        <taxon>Haloferacaceae</taxon>
        <taxon>Halalkaliarchaeum</taxon>
    </lineage>
</organism>
<dbReference type="KEGG" id="hdf:AArcSl_1211"/>
<evidence type="ECO:0000313" key="4">
    <source>
        <dbReference type="Proteomes" id="UP000263012"/>
    </source>
</evidence>
<protein>
    <submittedName>
        <fullName evidence="3">HTH domain protein</fullName>
    </submittedName>
</protein>
<dbReference type="InterPro" id="IPR036390">
    <property type="entry name" value="WH_DNA-bd_sf"/>
</dbReference>
<keyword evidence="4" id="KW-1185">Reference proteome</keyword>
<feature type="domain" description="DUF7347" evidence="1">
    <location>
        <begin position="12"/>
        <end position="88"/>
    </location>
</feature>
<dbReference type="Gene3D" id="1.10.10.10">
    <property type="entry name" value="Winged helix-like DNA-binding domain superfamily/Winged helix DNA-binding domain"/>
    <property type="match status" value="1"/>
</dbReference>
<gene>
    <name evidence="3" type="ORF">AArcSl_1211</name>
</gene>
<dbReference type="InterPro" id="IPR055771">
    <property type="entry name" value="DUF7347"/>
</dbReference>
<dbReference type="InterPro" id="IPR055775">
    <property type="entry name" value="DUF7351"/>
</dbReference>
<dbReference type="Proteomes" id="UP000263012">
    <property type="component" value="Chromosome"/>
</dbReference>
<dbReference type="InterPro" id="IPR036388">
    <property type="entry name" value="WH-like_DNA-bd_sf"/>
</dbReference>
<dbReference type="EMBL" id="CP025066">
    <property type="protein sequence ID" value="AUX08844.1"/>
    <property type="molecule type" value="Genomic_DNA"/>
</dbReference>
<evidence type="ECO:0000259" key="1">
    <source>
        <dbReference type="Pfam" id="PF24038"/>
    </source>
</evidence>